<name>A0A023FER2_AMBCJ</name>
<feature type="transmembrane region" description="Helical" evidence="1">
    <location>
        <begin position="20"/>
        <end position="41"/>
    </location>
</feature>
<reference evidence="2" key="1">
    <citation type="submission" date="2014-03" db="EMBL/GenBank/DDBJ databases">
        <title>The sialotranscriptome of Amblyomma triste, Amblyomma parvum and Amblyomma cajennense ticks, uncovered by 454-based RNA-seq.</title>
        <authorList>
            <person name="Garcia G.R."/>
            <person name="Gardinassi L.G."/>
            <person name="Ribeiro J.M."/>
            <person name="Anatriello E."/>
            <person name="Ferreira B.R."/>
            <person name="Moreira H.N."/>
            <person name="Mafra C."/>
            <person name="Olegario M.M."/>
            <person name="Szabo P.J."/>
            <person name="Miranda-Santos I.K."/>
            <person name="Maruyama S.R."/>
        </authorList>
    </citation>
    <scope>NUCLEOTIDE SEQUENCE</scope>
    <source>
        <strain evidence="2">Uberlandia</strain>
        <tissue evidence="2">Salivary glands</tissue>
    </source>
</reference>
<evidence type="ECO:0000313" key="2">
    <source>
        <dbReference type="EMBL" id="JAC19389.1"/>
    </source>
</evidence>
<evidence type="ECO:0000256" key="1">
    <source>
        <dbReference type="SAM" id="Phobius"/>
    </source>
</evidence>
<organism evidence="2">
    <name type="scientific">Amblyomma cajennense</name>
    <name type="common">Cayenne tick</name>
    <name type="synonym">Acarus cajennensis</name>
    <dbReference type="NCBI Taxonomy" id="34607"/>
    <lineage>
        <taxon>Eukaryota</taxon>
        <taxon>Metazoa</taxon>
        <taxon>Ecdysozoa</taxon>
        <taxon>Arthropoda</taxon>
        <taxon>Chelicerata</taxon>
        <taxon>Arachnida</taxon>
        <taxon>Acari</taxon>
        <taxon>Parasitiformes</taxon>
        <taxon>Ixodida</taxon>
        <taxon>Ixodoidea</taxon>
        <taxon>Ixodidae</taxon>
        <taxon>Amblyomminae</taxon>
        <taxon>Amblyomma</taxon>
    </lineage>
</organism>
<keyword evidence="1" id="KW-0472">Membrane</keyword>
<proteinExistence type="evidence at transcript level"/>
<dbReference type="AlphaFoldDB" id="A0A023FER2"/>
<dbReference type="EMBL" id="GBBK01005093">
    <property type="protein sequence ID" value="JAC19389.1"/>
    <property type="molecule type" value="mRNA"/>
</dbReference>
<keyword evidence="1" id="KW-0812">Transmembrane</keyword>
<feature type="transmembrane region" description="Helical" evidence="1">
    <location>
        <begin position="53"/>
        <end position="72"/>
    </location>
</feature>
<accession>A0A023FER2</accession>
<protein>
    <submittedName>
        <fullName evidence="2">Uncharacterized protein</fullName>
    </submittedName>
</protein>
<feature type="non-terminal residue" evidence="2">
    <location>
        <position position="1"/>
    </location>
</feature>
<sequence>AFLKSIVIHFILKFMLHLDLLTFLFFLNYFPVFNFVTTYLLKRATGDMYISQSLIQIIILLKFYFQILIFLFKINY</sequence>
<keyword evidence="1" id="KW-1133">Transmembrane helix</keyword>